<dbReference type="KEGG" id="tpf:TPHA_0K00190"/>
<accession>G8BZ25</accession>
<feature type="domain" description="SHSP" evidence="4">
    <location>
        <begin position="159"/>
        <end position="278"/>
    </location>
</feature>
<keyword evidence="6" id="KW-1185">Reference proteome</keyword>
<dbReference type="RefSeq" id="XP_003687587.1">
    <property type="nucleotide sequence ID" value="XM_003687539.1"/>
</dbReference>
<evidence type="ECO:0000313" key="5">
    <source>
        <dbReference type="EMBL" id="CCE65153.1"/>
    </source>
</evidence>
<proteinExistence type="inferred from homology"/>
<dbReference type="GO" id="GO:0140311">
    <property type="term" value="F:protein sequestering activity"/>
    <property type="evidence" value="ECO:0007669"/>
    <property type="project" value="EnsemblFungi"/>
</dbReference>
<dbReference type="eggNOG" id="KOG0710">
    <property type="taxonomic scope" value="Eukaryota"/>
</dbReference>
<dbReference type="OrthoDB" id="5511210at2759"/>
<dbReference type="CDD" id="cd06464">
    <property type="entry name" value="ACD_sHsps-like"/>
    <property type="match status" value="1"/>
</dbReference>
<dbReference type="STRING" id="1071381.G8BZ25"/>
<dbReference type="SUPFAM" id="SSF49764">
    <property type="entry name" value="HSP20-like chaperones"/>
    <property type="match status" value="1"/>
</dbReference>
<protein>
    <recommendedName>
        <fullName evidence="4">SHSP domain-containing protein</fullName>
    </recommendedName>
</protein>
<dbReference type="Pfam" id="PF00011">
    <property type="entry name" value="HSP20"/>
    <property type="match status" value="1"/>
</dbReference>
<dbReference type="Gene3D" id="2.60.40.790">
    <property type="match status" value="1"/>
</dbReference>
<feature type="region of interest" description="Disordered" evidence="3">
    <location>
        <begin position="71"/>
        <end position="147"/>
    </location>
</feature>
<comment type="similarity">
    <text evidence="1 2">Belongs to the small heat shock protein (HSP20) family.</text>
</comment>
<dbReference type="GeneID" id="11533281"/>
<organism evidence="5 6">
    <name type="scientific">Tetrapisispora phaffii (strain ATCC 24235 / CBS 4417 / NBRC 1672 / NRRL Y-8282 / UCD 70-5)</name>
    <name type="common">Yeast</name>
    <name type="synonym">Fabospora phaffii</name>
    <dbReference type="NCBI Taxonomy" id="1071381"/>
    <lineage>
        <taxon>Eukaryota</taxon>
        <taxon>Fungi</taxon>
        <taxon>Dikarya</taxon>
        <taxon>Ascomycota</taxon>
        <taxon>Saccharomycotina</taxon>
        <taxon>Saccharomycetes</taxon>
        <taxon>Saccharomycetales</taxon>
        <taxon>Saccharomycetaceae</taxon>
        <taxon>Tetrapisispora</taxon>
    </lineage>
</organism>
<sequence>MNFEREGFPFYDFFNSRDERPGMNYMQQNRYPNYLFNPYSGSFPFPFADSSFGHPYYYRPIYDYLDESDEDLEDDNISDANKEGANTPAYYHSKKSKARHPFYEPPSNRPGNDNADLEKTPGTVKNNNKLKTNEEDLGTANDDSSLPKDVVQVSKPLSILNKPFSPAVNVYNNENAYDVVVSLPGSDSKSFNLDYHPSSHELIIKGSIDDRFVSDAKYLKVTEIKYGSFKRNIKFPVYPGIKDDSIKATYSNGLLHINIPKLSNEVPKKRAKKSIAIQEVPDEELQFEKNPNPIKG</sequence>
<dbReference type="HOGENOM" id="CLU_940673_0_0_1"/>
<dbReference type="InterPro" id="IPR008978">
    <property type="entry name" value="HSP20-like_chaperone"/>
</dbReference>
<dbReference type="InterPro" id="IPR002068">
    <property type="entry name" value="A-crystallin/Hsp20_dom"/>
</dbReference>
<evidence type="ECO:0000256" key="2">
    <source>
        <dbReference type="RuleBase" id="RU003616"/>
    </source>
</evidence>
<evidence type="ECO:0000256" key="1">
    <source>
        <dbReference type="PROSITE-ProRule" id="PRU00285"/>
    </source>
</evidence>
<evidence type="ECO:0000313" key="6">
    <source>
        <dbReference type="Proteomes" id="UP000005666"/>
    </source>
</evidence>
<dbReference type="Proteomes" id="UP000005666">
    <property type="component" value="Chromosome 11"/>
</dbReference>
<dbReference type="AlphaFoldDB" id="G8BZ25"/>
<name>G8BZ25_TETPH</name>
<dbReference type="GO" id="GO:0007010">
    <property type="term" value="P:cytoskeleton organization"/>
    <property type="evidence" value="ECO:0007669"/>
    <property type="project" value="EnsemblFungi"/>
</dbReference>
<gene>
    <name evidence="5" type="primary">TPHA0K00190</name>
    <name evidence="5" type="ordered locus">TPHA_0K00190</name>
</gene>
<dbReference type="PROSITE" id="PS01031">
    <property type="entry name" value="SHSP"/>
    <property type="match status" value="1"/>
</dbReference>
<evidence type="ECO:0000259" key="4">
    <source>
        <dbReference type="PROSITE" id="PS01031"/>
    </source>
</evidence>
<evidence type="ECO:0000256" key="3">
    <source>
        <dbReference type="SAM" id="MobiDB-lite"/>
    </source>
</evidence>
<dbReference type="EMBL" id="HE612866">
    <property type="protein sequence ID" value="CCE65153.1"/>
    <property type="molecule type" value="Genomic_DNA"/>
</dbReference>
<reference evidence="5 6" key="1">
    <citation type="journal article" date="2011" name="Proc. Natl. Acad. Sci. U.S.A.">
        <title>Evolutionary erosion of yeast sex chromosomes by mating-type switching accidents.</title>
        <authorList>
            <person name="Gordon J.L."/>
            <person name="Armisen D."/>
            <person name="Proux-Wera E."/>
            <person name="Oheigeartaigh S.S."/>
            <person name="Byrne K.P."/>
            <person name="Wolfe K.H."/>
        </authorList>
    </citation>
    <scope>NUCLEOTIDE SEQUENCE [LARGE SCALE GENOMIC DNA]</scope>
    <source>
        <strain evidence="6">ATCC 24235 / CBS 4417 / NBRC 1672 / NRRL Y-8282 / UCD 70-5</strain>
    </source>
</reference>